<evidence type="ECO:0000313" key="2">
    <source>
        <dbReference type="Proteomes" id="UP000294843"/>
    </source>
</evidence>
<evidence type="ECO:0000313" key="1">
    <source>
        <dbReference type="EMBL" id="TDM15711.1"/>
    </source>
</evidence>
<dbReference type="AlphaFoldDB" id="A0A4R6C3E6"/>
<accession>A0A4R6C3E6</accession>
<gene>
    <name evidence="1" type="ORF">ERX55_02050</name>
</gene>
<dbReference type="Proteomes" id="UP000294843">
    <property type="component" value="Unassembled WGS sequence"/>
</dbReference>
<proteinExistence type="predicted"/>
<protein>
    <submittedName>
        <fullName evidence="1">Uncharacterized protein</fullName>
    </submittedName>
</protein>
<reference evidence="1 2" key="1">
    <citation type="submission" date="2019-01" db="EMBL/GenBank/DDBJ databases">
        <title>Draft genome sequences of the type strains of six Macrococcus species.</title>
        <authorList>
            <person name="Mazhar S."/>
            <person name="Altermann E."/>
            <person name="Hill C."/>
            <person name="Mcauliffe O."/>
        </authorList>
    </citation>
    <scope>NUCLEOTIDE SEQUENCE [LARGE SCALE GENOMIC DNA]</scope>
    <source>
        <strain evidence="1 2">ATCC 51825</strain>
    </source>
</reference>
<keyword evidence="2" id="KW-1185">Reference proteome</keyword>
<organism evidence="1 2">
    <name type="scientific">Macrococcus bovicus</name>
    <dbReference type="NCBI Taxonomy" id="69968"/>
    <lineage>
        <taxon>Bacteria</taxon>
        <taxon>Bacillati</taxon>
        <taxon>Bacillota</taxon>
        <taxon>Bacilli</taxon>
        <taxon>Bacillales</taxon>
        <taxon>Staphylococcaceae</taxon>
        <taxon>Macrococcus</taxon>
    </lineage>
</organism>
<sequence>MKPQKGEYYELLFMPEDNRLFQVRRFYRKYKQPWAMVRSEKLQKNFPIPVKVLKSEHCRKTEPPVKEPTVIQQDDLPAIVKHLDQPDEVEGMKKPIKKESAFTKAVNFFGRIRGKRNV</sequence>
<name>A0A4R6C3E6_9STAP</name>
<dbReference type="RefSeq" id="WP_133450911.1">
    <property type="nucleotide sequence ID" value="NZ_SCWF01000001.1"/>
</dbReference>
<dbReference type="EMBL" id="SCWF01000001">
    <property type="protein sequence ID" value="TDM15711.1"/>
    <property type="molecule type" value="Genomic_DNA"/>
</dbReference>
<comment type="caution">
    <text evidence="1">The sequence shown here is derived from an EMBL/GenBank/DDBJ whole genome shotgun (WGS) entry which is preliminary data.</text>
</comment>